<dbReference type="AlphaFoldDB" id="A0A1H9KYL4"/>
<dbReference type="PANTHER" id="PTHR42951:SF22">
    <property type="entry name" value="METALLO BETA-LACTAMASE SUPERFAMILY LIPOPROTEIN"/>
    <property type="match status" value="1"/>
</dbReference>
<name>A0A1H9KYL4_9BACT</name>
<dbReference type="InParanoid" id="A0A1H9KYL4"/>
<sequence length="297" mass="32829">MPTIHTIDLNFLGEEAAIAVYAIEDAAGVTLVECGPFSTNDTLIEGLKAVGIRPSDVHTLLLTHIHFDHAGAAWWWARQGTRVFVHPKGLKHMMDPSKLYSSAARIYGEENMEKLWGRMEKIETYDIASAADRLRMTIGGNLWVAHHTPGHASHHIAWQMGKVVFTGDVGGVMIKGGPVVPPCPPPDINISHWKSSLDRLRSLRADTFYLTHYGAVPAQGSHLPDLRKRLDEYVDYVRQALKAGKTEEEIVPGFAQFVEEDLRENGVNDTTIGAYRAANPPEMSVTGIARWLAFSEG</sequence>
<dbReference type="InterPro" id="IPR001279">
    <property type="entry name" value="Metallo-B-lactamas"/>
</dbReference>
<accession>A0A1H9KYL4</accession>
<dbReference type="Pfam" id="PF00753">
    <property type="entry name" value="Lactamase_B"/>
    <property type="match status" value="1"/>
</dbReference>
<dbReference type="InterPro" id="IPR036866">
    <property type="entry name" value="RibonucZ/Hydroxyglut_hydro"/>
</dbReference>
<gene>
    <name evidence="2" type="ORF">SAMN05444359_12249</name>
</gene>
<dbReference type="Proteomes" id="UP000199021">
    <property type="component" value="Unassembled WGS sequence"/>
</dbReference>
<protein>
    <submittedName>
        <fullName evidence="2">Glyoxylase, beta-lactamase superfamily II</fullName>
    </submittedName>
</protein>
<dbReference type="STRING" id="478744.SAMN05444359_12249"/>
<dbReference type="InterPro" id="IPR037482">
    <property type="entry name" value="ST1585_MBL-fold"/>
</dbReference>
<dbReference type="SMART" id="SM00849">
    <property type="entry name" value="Lactamase_B"/>
    <property type="match status" value="1"/>
</dbReference>
<evidence type="ECO:0000313" key="2">
    <source>
        <dbReference type="EMBL" id="SER04250.1"/>
    </source>
</evidence>
<evidence type="ECO:0000313" key="3">
    <source>
        <dbReference type="Proteomes" id="UP000199021"/>
    </source>
</evidence>
<keyword evidence="3" id="KW-1185">Reference proteome</keyword>
<dbReference type="Gene3D" id="3.60.15.10">
    <property type="entry name" value="Ribonuclease Z/Hydroxyacylglutathione hydrolase-like"/>
    <property type="match status" value="1"/>
</dbReference>
<dbReference type="PANTHER" id="PTHR42951">
    <property type="entry name" value="METALLO-BETA-LACTAMASE DOMAIN-CONTAINING"/>
    <property type="match status" value="1"/>
</dbReference>
<proteinExistence type="predicted"/>
<dbReference type="InterPro" id="IPR050855">
    <property type="entry name" value="NDM-1-like"/>
</dbReference>
<evidence type="ECO:0000259" key="1">
    <source>
        <dbReference type="SMART" id="SM00849"/>
    </source>
</evidence>
<dbReference type="RefSeq" id="WP_090171209.1">
    <property type="nucleotide sequence ID" value="NZ_FOFB01000022.1"/>
</dbReference>
<feature type="domain" description="Metallo-beta-lactamase" evidence="1">
    <location>
        <begin position="17"/>
        <end position="212"/>
    </location>
</feature>
<dbReference type="CDD" id="cd07726">
    <property type="entry name" value="ST1585-like_MBL-fold"/>
    <property type="match status" value="1"/>
</dbReference>
<dbReference type="OrthoDB" id="9802248at2"/>
<reference evidence="3" key="1">
    <citation type="submission" date="2016-10" db="EMBL/GenBank/DDBJ databases">
        <authorList>
            <person name="Varghese N."/>
            <person name="Submissions S."/>
        </authorList>
    </citation>
    <scope>NUCLEOTIDE SEQUENCE [LARGE SCALE GENOMIC DNA]</scope>
    <source>
        <strain evidence="3">DSM 24740</strain>
    </source>
</reference>
<organism evidence="2 3">
    <name type="scientific">Neolewinella agarilytica</name>
    <dbReference type="NCBI Taxonomy" id="478744"/>
    <lineage>
        <taxon>Bacteria</taxon>
        <taxon>Pseudomonadati</taxon>
        <taxon>Bacteroidota</taxon>
        <taxon>Saprospiria</taxon>
        <taxon>Saprospirales</taxon>
        <taxon>Lewinellaceae</taxon>
        <taxon>Neolewinella</taxon>
    </lineage>
</organism>
<dbReference type="EMBL" id="FOFB01000022">
    <property type="protein sequence ID" value="SER04250.1"/>
    <property type="molecule type" value="Genomic_DNA"/>
</dbReference>
<dbReference type="SUPFAM" id="SSF56281">
    <property type="entry name" value="Metallo-hydrolase/oxidoreductase"/>
    <property type="match status" value="1"/>
</dbReference>